<dbReference type="RefSeq" id="YP_008130292.1">
    <property type="nucleotide sequence ID" value="NC_021563.1"/>
</dbReference>
<proteinExistence type="predicted"/>
<dbReference type="GeneID" id="15957234"/>
<keyword evidence="2" id="KW-1185">Reference proteome</keyword>
<sequence length="138" mass="15096">MNLKSIPNYIPIFGDVNYRGECATETAELIGFFRLLEREFPSLAAIATHIRNEGKRSKFQGYKQQQEGMNTGASDIIIPCSPPIVIELKRRDHTLSAISAKQVSYLSSAQVLGAFSVVALGAVGAMEAVKAWHTANKK</sequence>
<protein>
    <recommendedName>
        <fullName evidence="3">VRR-NUC domain-containing protein</fullName>
    </recommendedName>
</protein>
<dbReference type="OrthoDB" id="21853at10239"/>
<name>R9W0W0_9CAUD</name>
<reference evidence="1 2" key="1">
    <citation type="journal article" date="2014" name="Virol. J.">
        <title>The genome and proteome of Serratia bacteriophage ? which forms unstable lysogens.</title>
        <authorList>
            <person name="Denyes J.M."/>
            <person name="Krell P.J."/>
            <person name="Manderville R.A."/>
            <person name="Ackermann H.W."/>
            <person name="She Y.M."/>
            <person name="Kropinski A.M."/>
        </authorList>
    </citation>
    <scope>NUCLEOTIDE SEQUENCE [LARGE SCALE GENOMIC DNA]</scope>
</reference>
<dbReference type="Gene3D" id="3.40.1350.10">
    <property type="match status" value="1"/>
</dbReference>
<dbReference type="Proteomes" id="UP000014420">
    <property type="component" value="Segment"/>
</dbReference>
<dbReference type="GO" id="GO:0003676">
    <property type="term" value="F:nucleic acid binding"/>
    <property type="evidence" value="ECO:0007669"/>
    <property type="project" value="InterPro"/>
</dbReference>
<evidence type="ECO:0000313" key="1">
    <source>
        <dbReference type="EMBL" id="AGN89454.1"/>
    </source>
</evidence>
<accession>R9W0W0</accession>
<gene>
    <name evidence="1" type="ORF">Eta_008</name>
</gene>
<dbReference type="InterPro" id="IPR011856">
    <property type="entry name" value="tRNA_endonuc-like_dom_sf"/>
</dbReference>
<evidence type="ECO:0000313" key="2">
    <source>
        <dbReference type="Proteomes" id="UP000014420"/>
    </source>
</evidence>
<evidence type="ECO:0008006" key="3">
    <source>
        <dbReference type="Google" id="ProtNLM"/>
    </source>
</evidence>
<organism evidence="1 2">
    <name type="scientific">Serratia phage Eta</name>
    <dbReference type="NCBI Taxonomy" id="1282995"/>
    <lineage>
        <taxon>Viruses</taxon>
        <taxon>Duplodnaviria</taxon>
        <taxon>Heunggongvirae</taxon>
        <taxon>Uroviricota</taxon>
        <taxon>Caudoviricetes</taxon>
        <taxon>Sarkviridae</taxon>
        <taxon>Seretavirus</taxon>
        <taxon>Seretavirus eta</taxon>
    </lineage>
</organism>
<dbReference type="KEGG" id="vg:15957234"/>
<dbReference type="EMBL" id="KC460990">
    <property type="protein sequence ID" value="AGN89454.1"/>
    <property type="molecule type" value="Genomic_DNA"/>
</dbReference>